<comment type="similarity">
    <text evidence="3">Belongs to the HARBI1 family.</text>
</comment>
<keyword evidence="12" id="KW-1185">Reference proteome</keyword>
<proteinExistence type="inferred from homology"/>
<evidence type="ECO:0000256" key="4">
    <source>
        <dbReference type="ARBA" id="ARBA00022722"/>
    </source>
</evidence>
<protein>
    <recommendedName>
        <fullName evidence="10">DDE Tnp4 domain-containing protein</fullName>
    </recommendedName>
</protein>
<dbReference type="GO" id="GO:0046872">
    <property type="term" value="F:metal ion binding"/>
    <property type="evidence" value="ECO:0007669"/>
    <property type="project" value="UniProtKB-KW"/>
</dbReference>
<evidence type="ECO:0000256" key="2">
    <source>
        <dbReference type="ARBA" id="ARBA00004123"/>
    </source>
</evidence>
<keyword evidence="5" id="KW-0479">Metal-binding</keyword>
<feature type="signal peptide" evidence="9">
    <location>
        <begin position="1"/>
        <end position="29"/>
    </location>
</feature>
<reference evidence="11 12" key="1">
    <citation type="submission" date="2024-01" db="EMBL/GenBank/DDBJ databases">
        <title>The genomes of 5 underutilized Papilionoideae crops provide insights into root nodulation and disease resistance.</title>
        <authorList>
            <person name="Yuan L."/>
        </authorList>
    </citation>
    <scope>NUCLEOTIDE SEQUENCE [LARGE SCALE GENOMIC DNA]</scope>
    <source>
        <strain evidence="11">LY-2023</strain>
        <tissue evidence="11">Leaf</tissue>
    </source>
</reference>
<evidence type="ECO:0000313" key="12">
    <source>
        <dbReference type="Proteomes" id="UP001359559"/>
    </source>
</evidence>
<evidence type="ECO:0000313" key="11">
    <source>
        <dbReference type="EMBL" id="KAK7319880.1"/>
    </source>
</evidence>
<dbReference type="GO" id="GO:0004518">
    <property type="term" value="F:nuclease activity"/>
    <property type="evidence" value="ECO:0007669"/>
    <property type="project" value="UniProtKB-KW"/>
</dbReference>
<evidence type="ECO:0000256" key="6">
    <source>
        <dbReference type="ARBA" id="ARBA00022801"/>
    </source>
</evidence>
<keyword evidence="7" id="KW-0539">Nucleus</keyword>
<name>A0AAN9Q0Q5_CLITE</name>
<dbReference type="PANTHER" id="PTHR22930">
    <property type="match status" value="1"/>
</dbReference>
<feature type="domain" description="DDE Tnp4" evidence="10">
    <location>
        <begin position="203"/>
        <end position="337"/>
    </location>
</feature>
<sequence>MEPRKLAALLSSLVSQLLLLLILTLPCNSPSYTHDSLPPLIHHFLFSHQIATTLPRNRNRNRNRKRKHPSPSHPSRTPDFFPTTFMMTSSTFQWLSGLLEPLLDCRDPAPLNLSPSLRLSIGLFRLATGSDYPQIASRFSVPLSVAKFCVKQLCRVLCTNFRFWVSFPNPSDLRSVSQSFHTLSGLPNCCGVVSCSRFDVLNANSIAAQIVVDSSFRILSIVAGFQGHKSDSTILRASTLFKDIEEGTLLNDVSANAVNQYLIGDSGYPLLSWLMVPFLDSVPGSVEENFNNVHEVMRVPALRTVASLKNWGVLSRPVDEEVKMAVAYTGACAILHNCLLMREDFSALAASGFEDHHRHQLRPRVLDHEDDAPVSPKALVLRSSLATMAKKIRRDSDS</sequence>
<dbReference type="Proteomes" id="UP001359559">
    <property type="component" value="Unassembled WGS sequence"/>
</dbReference>
<keyword evidence="4" id="KW-0540">Nuclease</keyword>
<keyword evidence="9" id="KW-0732">Signal</keyword>
<keyword evidence="6" id="KW-0378">Hydrolase</keyword>
<dbReference type="GO" id="GO:0005634">
    <property type="term" value="C:nucleus"/>
    <property type="evidence" value="ECO:0007669"/>
    <property type="project" value="UniProtKB-SubCell"/>
</dbReference>
<dbReference type="EMBL" id="JAYKXN010000001">
    <property type="protein sequence ID" value="KAK7319880.1"/>
    <property type="molecule type" value="Genomic_DNA"/>
</dbReference>
<evidence type="ECO:0000256" key="7">
    <source>
        <dbReference type="ARBA" id="ARBA00023242"/>
    </source>
</evidence>
<comment type="subcellular location">
    <subcellularLocation>
        <location evidence="2">Nucleus</location>
    </subcellularLocation>
</comment>
<feature type="compositionally biased region" description="Basic residues" evidence="8">
    <location>
        <begin position="57"/>
        <end position="70"/>
    </location>
</feature>
<evidence type="ECO:0000259" key="10">
    <source>
        <dbReference type="Pfam" id="PF13359"/>
    </source>
</evidence>
<dbReference type="InterPro" id="IPR027806">
    <property type="entry name" value="HARBI1_dom"/>
</dbReference>
<comment type="caution">
    <text evidence="11">The sequence shown here is derived from an EMBL/GenBank/DDBJ whole genome shotgun (WGS) entry which is preliminary data.</text>
</comment>
<dbReference type="GO" id="GO:0016787">
    <property type="term" value="F:hydrolase activity"/>
    <property type="evidence" value="ECO:0007669"/>
    <property type="project" value="UniProtKB-KW"/>
</dbReference>
<feature type="chain" id="PRO_5042817095" description="DDE Tnp4 domain-containing protein" evidence="9">
    <location>
        <begin position="30"/>
        <end position="398"/>
    </location>
</feature>
<dbReference type="AlphaFoldDB" id="A0AAN9Q0Q5"/>
<dbReference type="PANTHER" id="PTHR22930:SF190">
    <property type="entry name" value="OS06G0164500 PROTEIN"/>
    <property type="match status" value="1"/>
</dbReference>
<evidence type="ECO:0000256" key="3">
    <source>
        <dbReference type="ARBA" id="ARBA00006958"/>
    </source>
</evidence>
<accession>A0AAN9Q0Q5</accession>
<organism evidence="11 12">
    <name type="scientific">Clitoria ternatea</name>
    <name type="common">Butterfly pea</name>
    <dbReference type="NCBI Taxonomy" id="43366"/>
    <lineage>
        <taxon>Eukaryota</taxon>
        <taxon>Viridiplantae</taxon>
        <taxon>Streptophyta</taxon>
        <taxon>Embryophyta</taxon>
        <taxon>Tracheophyta</taxon>
        <taxon>Spermatophyta</taxon>
        <taxon>Magnoliopsida</taxon>
        <taxon>eudicotyledons</taxon>
        <taxon>Gunneridae</taxon>
        <taxon>Pentapetalae</taxon>
        <taxon>rosids</taxon>
        <taxon>fabids</taxon>
        <taxon>Fabales</taxon>
        <taxon>Fabaceae</taxon>
        <taxon>Papilionoideae</taxon>
        <taxon>50 kb inversion clade</taxon>
        <taxon>NPAAA clade</taxon>
        <taxon>indigoferoid/millettioid clade</taxon>
        <taxon>Phaseoleae</taxon>
        <taxon>Clitoria</taxon>
    </lineage>
</organism>
<dbReference type="Pfam" id="PF13359">
    <property type="entry name" value="DDE_Tnp_4"/>
    <property type="match status" value="1"/>
</dbReference>
<evidence type="ECO:0000256" key="5">
    <source>
        <dbReference type="ARBA" id="ARBA00022723"/>
    </source>
</evidence>
<comment type="cofactor">
    <cofactor evidence="1">
        <name>a divalent metal cation</name>
        <dbReference type="ChEBI" id="CHEBI:60240"/>
    </cofactor>
</comment>
<feature type="region of interest" description="Disordered" evidence="8">
    <location>
        <begin position="55"/>
        <end position="79"/>
    </location>
</feature>
<gene>
    <name evidence="11" type="ORF">RJT34_04608</name>
</gene>
<evidence type="ECO:0000256" key="8">
    <source>
        <dbReference type="SAM" id="MobiDB-lite"/>
    </source>
</evidence>
<dbReference type="InterPro" id="IPR045249">
    <property type="entry name" value="HARBI1-like"/>
</dbReference>
<evidence type="ECO:0000256" key="1">
    <source>
        <dbReference type="ARBA" id="ARBA00001968"/>
    </source>
</evidence>
<evidence type="ECO:0000256" key="9">
    <source>
        <dbReference type="SAM" id="SignalP"/>
    </source>
</evidence>